<comment type="caution">
    <text evidence="4">The sequence shown here is derived from an EMBL/GenBank/DDBJ whole genome shotgun (WGS) entry which is preliminary data.</text>
</comment>
<organism evidence="4 5">
    <name type="scientific">Sphingobacterium siyangense</name>
    <dbReference type="NCBI Taxonomy" id="459529"/>
    <lineage>
        <taxon>Bacteria</taxon>
        <taxon>Pseudomonadati</taxon>
        <taxon>Bacteroidota</taxon>
        <taxon>Sphingobacteriia</taxon>
        <taxon>Sphingobacteriales</taxon>
        <taxon>Sphingobacteriaceae</taxon>
        <taxon>Sphingobacterium</taxon>
    </lineage>
</organism>
<dbReference type="InterPro" id="IPR016181">
    <property type="entry name" value="Acyl_CoA_acyltransferase"/>
</dbReference>
<protein>
    <submittedName>
        <fullName evidence="4">GCN5 family acetyltransferase</fullName>
    </submittedName>
</protein>
<dbReference type="InterPro" id="IPR000835">
    <property type="entry name" value="HTH_MarR-typ"/>
</dbReference>
<dbReference type="SUPFAM" id="SSF46785">
    <property type="entry name" value="Winged helix' DNA-binding domain"/>
    <property type="match status" value="1"/>
</dbReference>
<proteinExistence type="predicted"/>
<dbReference type="Proteomes" id="UP000286402">
    <property type="component" value="Unassembled WGS sequence"/>
</dbReference>
<gene>
    <name evidence="4" type="ORF">BCY89_04045</name>
</gene>
<dbReference type="Pfam" id="PF00583">
    <property type="entry name" value="Acetyltransf_1"/>
    <property type="match status" value="1"/>
</dbReference>
<dbReference type="PROSITE" id="PS50995">
    <property type="entry name" value="HTH_MARR_2"/>
    <property type="match status" value="1"/>
</dbReference>
<dbReference type="AlphaFoldDB" id="A0A420FVA8"/>
<evidence type="ECO:0000256" key="1">
    <source>
        <dbReference type="ARBA" id="ARBA00022679"/>
    </source>
</evidence>
<dbReference type="GO" id="GO:0003700">
    <property type="term" value="F:DNA-binding transcription factor activity"/>
    <property type="evidence" value="ECO:0007669"/>
    <property type="project" value="InterPro"/>
</dbReference>
<dbReference type="RefSeq" id="WP_120334000.1">
    <property type="nucleotide sequence ID" value="NZ_MCAQ01000012.1"/>
</dbReference>
<evidence type="ECO:0000259" key="3">
    <source>
        <dbReference type="PROSITE" id="PS51186"/>
    </source>
</evidence>
<evidence type="ECO:0000313" key="4">
    <source>
        <dbReference type="EMBL" id="RKF36852.1"/>
    </source>
</evidence>
<dbReference type="InterPro" id="IPR036390">
    <property type="entry name" value="WH_DNA-bd_sf"/>
</dbReference>
<dbReference type="InterPro" id="IPR050769">
    <property type="entry name" value="NAT_camello-type"/>
</dbReference>
<keyword evidence="5" id="KW-1185">Reference proteome</keyword>
<dbReference type="SUPFAM" id="SSF55729">
    <property type="entry name" value="Acyl-CoA N-acyltransferases (Nat)"/>
    <property type="match status" value="1"/>
</dbReference>
<dbReference type="InterPro" id="IPR036388">
    <property type="entry name" value="WH-like_DNA-bd_sf"/>
</dbReference>
<dbReference type="CDD" id="cd04301">
    <property type="entry name" value="NAT_SF"/>
    <property type="match status" value="1"/>
</dbReference>
<accession>A0A420FVA8</accession>
<feature type="domain" description="N-acetyltransferase" evidence="3">
    <location>
        <begin position="151"/>
        <end position="307"/>
    </location>
</feature>
<evidence type="ECO:0000313" key="5">
    <source>
        <dbReference type="Proteomes" id="UP000286402"/>
    </source>
</evidence>
<name>A0A420FVA8_9SPHI</name>
<keyword evidence="1 4" id="KW-0808">Transferase</keyword>
<dbReference type="InterPro" id="IPR000182">
    <property type="entry name" value="GNAT_dom"/>
</dbReference>
<dbReference type="Gene3D" id="1.10.10.10">
    <property type="entry name" value="Winged helix-like DNA-binding domain superfamily/Winged helix DNA-binding domain"/>
    <property type="match status" value="1"/>
</dbReference>
<evidence type="ECO:0000259" key="2">
    <source>
        <dbReference type="PROSITE" id="PS50995"/>
    </source>
</evidence>
<dbReference type="PANTHER" id="PTHR13947">
    <property type="entry name" value="GNAT FAMILY N-ACETYLTRANSFERASE"/>
    <property type="match status" value="1"/>
</dbReference>
<dbReference type="GO" id="GO:0008080">
    <property type="term" value="F:N-acetyltransferase activity"/>
    <property type="evidence" value="ECO:0007669"/>
    <property type="project" value="InterPro"/>
</dbReference>
<dbReference type="PROSITE" id="PS51186">
    <property type="entry name" value="GNAT"/>
    <property type="match status" value="1"/>
</dbReference>
<dbReference type="EMBL" id="MCAQ01000012">
    <property type="protein sequence ID" value="RKF36852.1"/>
    <property type="molecule type" value="Genomic_DNA"/>
</dbReference>
<reference evidence="4 5" key="1">
    <citation type="submission" date="2016-07" db="EMBL/GenBank/DDBJ databases">
        <title>Genome analysis of Sphingobacterium siyangense T12B17.</title>
        <authorList>
            <person name="Xu D."/>
            <person name="Su Y."/>
            <person name="Zheng S."/>
        </authorList>
    </citation>
    <scope>NUCLEOTIDE SEQUENCE [LARGE SCALE GENOMIC DNA]</scope>
    <source>
        <strain evidence="4 5">T12B17</strain>
    </source>
</reference>
<dbReference type="PANTHER" id="PTHR13947:SF37">
    <property type="entry name" value="LD18367P"/>
    <property type="match status" value="1"/>
</dbReference>
<sequence length="310" mass="35836">MDRTIAQIRKFNRFYTSQIGLLNQQFLESPYSLTEVRVLYELGLHHPTTAQILCEKLFLDKGYMSRMLNVFIKNNIIAKSKSESDGRSSLINLTEKGQQLLADLQYKSDEQISGLIQKLKPEEENMLVHSMGNIERLLSADYNDKGLAKAVTFREGLKPGDIGYIIHLHGNLYAKESGYSLRFEGYVAKTFYDFIEHYNPTYDKIWIAEYNQKIVGCVAIIQHNKNEGQLRWFLTHPMFRGAGIGSHLFKTALNYCKERKYKSVFLMTTNMQSIAVNMYKKAGFALTSSVESNLWGIQLYEERYDLTFSY</sequence>
<feature type="domain" description="HTH marR-type" evidence="2">
    <location>
        <begin position="1"/>
        <end position="136"/>
    </location>
</feature>
<dbReference type="Pfam" id="PF01047">
    <property type="entry name" value="MarR"/>
    <property type="match status" value="1"/>
</dbReference>
<dbReference type="SMART" id="SM00347">
    <property type="entry name" value="HTH_MARR"/>
    <property type="match status" value="1"/>
</dbReference>
<dbReference type="Gene3D" id="3.40.630.30">
    <property type="match status" value="1"/>
</dbReference>